<proteinExistence type="predicted"/>
<name>I4ELF9_9BACT</name>
<protein>
    <submittedName>
        <fullName evidence="2">Uncharacterized protein</fullName>
    </submittedName>
</protein>
<organism evidence="2 3">
    <name type="scientific">Nitrolancea hollandica Lb</name>
    <dbReference type="NCBI Taxonomy" id="1129897"/>
    <lineage>
        <taxon>Bacteria</taxon>
        <taxon>Pseudomonadati</taxon>
        <taxon>Thermomicrobiota</taxon>
        <taxon>Thermomicrobia</taxon>
        <taxon>Sphaerobacterales</taxon>
        <taxon>Sphaerobacterineae</taxon>
        <taxon>Sphaerobacteraceae</taxon>
        <taxon>Nitrolancea</taxon>
    </lineage>
</organism>
<accession>I4ELF9</accession>
<evidence type="ECO:0000313" key="2">
    <source>
        <dbReference type="EMBL" id="CCF85521.1"/>
    </source>
</evidence>
<dbReference type="EMBL" id="CAGS01000459">
    <property type="protein sequence ID" value="CCF85521.1"/>
    <property type="molecule type" value="Genomic_DNA"/>
</dbReference>
<sequence length="63" mass="6778">MFGEEPSQQVEDDLRRFKQVLETGETATTASQPRGGSQTSLMDAGMDTVRQVIDTAGSVFGGR</sequence>
<dbReference type="Proteomes" id="UP000004221">
    <property type="component" value="Unassembled WGS sequence"/>
</dbReference>
<dbReference type="AlphaFoldDB" id="I4ELF9"/>
<comment type="caution">
    <text evidence="2">The sequence shown here is derived from an EMBL/GenBank/DDBJ whole genome shotgun (WGS) entry which is preliminary data.</text>
</comment>
<reference evidence="2 3" key="1">
    <citation type="journal article" date="2012" name="ISME J.">
        <title>Nitrification expanded: discovery, physiology and genomics of a nitrite-oxidizing bacterium from the phylum Chloroflexi.</title>
        <authorList>
            <person name="Sorokin D.Y."/>
            <person name="Lucker S."/>
            <person name="Vejmelkova D."/>
            <person name="Kostrikina N.A."/>
            <person name="Kleerebezem R."/>
            <person name="Rijpstra W.I."/>
            <person name="Damste J.S."/>
            <person name="Le Paslier D."/>
            <person name="Muyzer G."/>
            <person name="Wagner M."/>
            <person name="van Loosdrecht M.C."/>
            <person name="Daims H."/>
        </authorList>
    </citation>
    <scope>NUCLEOTIDE SEQUENCE [LARGE SCALE GENOMIC DNA]</scope>
    <source>
        <strain evidence="3">none</strain>
    </source>
</reference>
<gene>
    <name evidence="2" type="ORF">NITHO_5110001</name>
</gene>
<evidence type="ECO:0000313" key="3">
    <source>
        <dbReference type="Proteomes" id="UP000004221"/>
    </source>
</evidence>
<feature type="region of interest" description="Disordered" evidence="1">
    <location>
        <begin position="22"/>
        <end position="44"/>
    </location>
</feature>
<evidence type="ECO:0000256" key="1">
    <source>
        <dbReference type="SAM" id="MobiDB-lite"/>
    </source>
</evidence>
<keyword evidence="3" id="KW-1185">Reference proteome</keyword>
<feature type="compositionally biased region" description="Polar residues" evidence="1">
    <location>
        <begin position="25"/>
        <end position="41"/>
    </location>
</feature>